<dbReference type="WBParaSite" id="jg14869.2">
    <property type="protein sequence ID" value="jg14869.2"/>
    <property type="gene ID" value="jg14869"/>
</dbReference>
<keyword evidence="2" id="KW-1185">Reference proteome</keyword>
<dbReference type="InterPro" id="IPR036047">
    <property type="entry name" value="F-box-like_dom_sf"/>
</dbReference>
<organism evidence="2 3">
    <name type="scientific">Ditylenchus dipsaci</name>
    <dbReference type="NCBI Taxonomy" id="166011"/>
    <lineage>
        <taxon>Eukaryota</taxon>
        <taxon>Metazoa</taxon>
        <taxon>Ecdysozoa</taxon>
        <taxon>Nematoda</taxon>
        <taxon>Chromadorea</taxon>
        <taxon>Rhabditida</taxon>
        <taxon>Tylenchina</taxon>
        <taxon>Tylenchomorpha</taxon>
        <taxon>Sphaerularioidea</taxon>
        <taxon>Anguinidae</taxon>
        <taxon>Anguininae</taxon>
        <taxon>Ditylenchus</taxon>
    </lineage>
</organism>
<dbReference type="SUPFAM" id="SSF81383">
    <property type="entry name" value="F-box domain"/>
    <property type="match status" value="1"/>
</dbReference>
<feature type="domain" description="F-box" evidence="1">
    <location>
        <begin position="33"/>
        <end position="77"/>
    </location>
</feature>
<dbReference type="Proteomes" id="UP000887574">
    <property type="component" value="Unplaced"/>
</dbReference>
<name>A0A915D2Y5_9BILA</name>
<dbReference type="Pfam" id="PF00646">
    <property type="entry name" value="F-box"/>
    <property type="match status" value="1"/>
</dbReference>
<dbReference type="AlphaFoldDB" id="A0A915D2Y5"/>
<sequence>MNEYSSLSDCKISLPVRNYPLKTLRKYSTIHKYTTINQLLDKCLIELFKRLDIIDLLSLRLVNSRFNNIIQRNFNRLAKKKFFGELHIDKLNKPLRHMRCLNISVEYANLSDQLLLELQRCIRNSVQTLELNYSSLLCSFQVFSKLEKITGITCSKAILNSLIAAIISTLNYAEHNRPNPS</sequence>
<dbReference type="PROSITE" id="PS50181">
    <property type="entry name" value="FBOX"/>
    <property type="match status" value="1"/>
</dbReference>
<evidence type="ECO:0000313" key="2">
    <source>
        <dbReference type="Proteomes" id="UP000887574"/>
    </source>
</evidence>
<reference evidence="3" key="1">
    <citation type="submission" date="2022-11" db="UniProtKB">
        <authorList>
            <consortium name="WormBaseParasite"/>
        </authorList>
    </citation>
    <scope>IDENTIFICATION</scope>
</reference>
<protein>
    <submittedName>
        <fullName evidence="3">F-box domain-containing protein</fullName>
    </submittedName>
</protein>
<proteinExistence type="predicted"/>
<accession>A0A915D2Y5</accession>
<evidence type="ECO:0000259" key="1">
    <source>
        <dbReference type="PROSITE" id="PS50181"/>
    </source>
</evidence>
<dbReference type="InterPro" id="IPR001810">
    <property type="entry name" value="F-box_dom"/>
</dbReference>
<dbReference type="SMART" id="SM00256">
    <property type="entry name" value="FBOX"/>
    <property type="match status" value="1"/>
</dbReference>
<evidence type="ECO:0000313" key="3">
    <source>
        <dbReference type="WBParaSite" id="jg14869.2"/>
    </source>
</evidence>